<evidence type="ECO:0000259" key="3">
    <source>
        <dbReference type="SMART" id="SM00858"/>
    </source>
</evidence>
<dbReference type="InterPro" id="IPR013974">
    <property type="entry name" value="SAF"/>
</dbReference>
<gene>
    <name evidence="4" type="ORF">J4E96_14545</name>
</gene>
<protein>
    <submittedName>
        <fullName evidence="4">SAF domain-containing protein</fullName>
    </submittedName>
</protein>
<dbReference type="KEGG" id="psic:J4E96_14545"/>
<dbReference type="SMART" id="SM00858">
    <property type="entry name" value="SAF"/>
    <property type="match status" value="1"/>
</dbReference>
<feature type="transmembrane region" description="Helical" evidence="2">
    <location>
        <begin position="36"/>
        <end position="56"/>
    </location>
</feature>
<evidence type="ECO:0000256" key="1">
    <source>
        <dbReference type="SAM" id="MobiDB-lite"/>
    </source>
</evidence>
<name>A0A8A4ZAX9_9MICO</name>
<proteinExistence type="predicted"/>
<dbReference type="Gene3D" id="3.90.1210.10">
    <property type="entry name" value="Antifreeze-like/N-acetylneuraminic acid synthase C-terminal domain"/>
    <property type="match status" value="1"/>
</dbReference>
<dbReference type="EMBL" id="CP071868">
    <property type="protein sequence ID" value="QTE28575.1"/>
    <property type="molecule type" value="Genomic_DNA"/>
</dbReference>
<dbReference type="Proteomes" id="UP000663937">
    <property type="component" value="Chromosome"/>
</dbReference>
<feature type="compositionally biased region" description="Low complexity" evidence="1">
    <location>
        <begin position="11"/>
        <end position="21"/>
    </location>
</feature>
<evidence type="ECO:0000313" key="4">
    <source>
        <dbReference type="EMBL" id="QTE28575.1"/>
    </source>
</evidence>
<accession>A0A8A4ZAX9</accession>
<dbReference type="CDD" id="cd11614">
    <property type="entry name" value="SAF_CpaB_FlgA_like"/>
    <property type="match status" value="1"/>
</dbReference>
<dbReference type="Pfam" id="PF08666">
    <property type="entry name" value="SAF"/>
    <property type="match status" value="1"/>
</dbReference>
<keyword evidence="2" id="KW-0812">Transmembrane</keyword>
<dbReference type="AlphaFoldDB" id="A0A8A4ZAX9"/>
<keyword evidence="2" id="KW-0472">Membrane</keyword>
<evidence type="ECO:0000256" key="2">
    <source>
        <dbReference type="SAM" id="Phobius"/>
    </source>
</evidence>
<sequence length="226" mass="22595">MTSTSTRPDKTATPATGTAAPVPVPGPVPKMRRRPAVAAAALAAAVFGAIATGWAWSSTTASTQVVVVTGDVPRGAVITAGDLGVARITLDPALRPVDASQRGDIVGQRAATALSVGAIVTASMFEPETVPGEGMSLVPVALPPEQSLGLNLQGGDQVKIVETPPAGQATEGNPPFTVAEVAAVHPVIETGATVVSVTVPAADAPVLAARIASGNFYLVLDAREVN</sequence>
<keyword evidence="2" id="KW-1133">Transmembrane helix</keyword>
<keyword evidence="5" id="KW-1185">Reference proteome</keyword>
<reference evidence="4" key="1">
    <citation type="submission" date="2021-03" db="EMBL/GenBank/DDBJ databases">
        <title>Pengzhenrongella sicca gen. nov., sp. nov., a new member of suborder Micrococcineae isolated from High-Arctic tundra soil.</title>
        <authorList>
            <person name="Peng F."/>
        </authorList>
    </citation>
    <scope>NUCLEOTIDE SEQUENCE</scope>
    <source>
        <strain evidence="4">LRZ-2</strain>
    </source>
</reference>
<dbReference type="RefSeq" id="WP_227422811.1">
    <property type="nucleotide sequence ID" value="NZ_CP071868.1"/>
</dbReference>
<feature type="domain" description="SAF" evidence="3">
    <location>
        <begin position="63"/>
        <end position="126"/>
    </location>
</feature>
<feature type="region of interest" description="Disordered" evidence="1">
    <location>
        <begin position="1"/>
        <end position="28"/>
    </location>
</feature>
<evidence type="ECO:0000313" key="5">
    <source>
        <dbReference type="Proteomes" id="UP000663937"/>
    </source>
</evidence>
<organism evidence="4 5">
    <name type="scientific">Pengzhenrongella sicca</name>
    <dbReference type="NCBI Taxonomy" id="2819238"/>
    <lineage>
        <taxon>Bacteria</taxon>
        <taxon>Bacillati</taxon>
        <taxon>Actinomycetota</taxon>
        <taxon>Actinomycetes</taxon>
        <taxon>Micrococcales</taxon>
        <taxon>Pengzhenrongella</taxon>
    </lineage>
</organism>